<dbReference type="KEGG" id="aaxa:NCTC10138_00609"/>
<dbReference type="Pfam" id="PF12822">
    <property type="entry name" value="ECF_trnsprt"/>
    <property type="match status" value="1"/>
</dbReference>
<keyword evidence="3" id="KW-1185">Reference proteome</keyword>
<dbReference type="OrthoDB" id="384732at2"/>
<gene>
    <name evidence="2" type="ORF">NCTC10138_00609</name>
</gene>
<keyword evidence="1" id="KW-0812">Transmembrane</keyword>
<evidence type="ECO:0000313" key="3">
    <source>
        <dbReference type="Proteomes" id="UP000289841"/>
    </source>
</evidence>
<accession>A0A449BCS4</accession>
<dbReference type="Proteomes" id="UP000289841">
    <property type="component" value="Chromosome"/>
</dbReference>
<keyword evidence="1" id="KW-1133">Transmembrane helix</keyword>
<reference evidence="2 3" key="1">
    <citation type="submission" date="2019-01" db="EMBL/GenBank/DDBJ databases">
        <authorList>
            <consortium name="Pathogen Informatics"/>
        </authorList>
    </citation>
    <scope>NUCLEOTIDE SEQUENCE [LARGE SCALE GENOMIC DNA]</scope>
    <source>
        <strain evidence="2 3">NCTC10138</strain>
    </source>
</reference>
<evidence type="ECO:0000256" key="1">
    <source>
        <dbReference type="SAM" id="Phobius"/>
    </source>
</evidence>
<dbReference type="Gene3D" id="1.10.1760.20">
    <property type="match status" value="1"/>
</dbReference>
<protein>
    <submittedName>
        <fullName evidence="2">Predicted membrane protein</fullName>
    </submittedName>
</protein>
<organism evidence="2 3">
    <name type="scientific">Haploplasma axanthum</name>
    <name type="common">Acholeplasma axanthum</name>
    <dbReference type="NCBI Taxonomy" id="29552"/>
    <lineage>
        <taxon>Bacteria</taxon>
        <taxon>Bacillati</taxon>
        <taxon>Mycoplasmatota</taxon>
        <taxon>Mollicutes</taxon>
        <taxon>Acholeplasmatales</taxon>
        <taxon>Acholeplasmataceae</taxon>
        <taxon>Haploplasma</taxon>
    </lineage>
</organism>
<feature type="transmembrane region" description="Helical" evidence="1">
    <location>
        <begin position="100"/>
        <end position="124"/>
    </location>
</feature>
<dbReference type="RefSeq" id="WP_026390889.1">
    <property type="nucleotide sequence ID" value="NZ_LR215048.1"/>
</dbReference>
<dbReference type="InterPro" id="IPR024529">
    <property type="entry name" value="ECF_trnsprt_substrate-spec"/>
</dbReference>
<sequence>MELKKIVLASILTALSIVIDITFNALVPTQTMGTAYYAIPIIIAGIFLGVKYSLLMAFIGDSLSVIIGGIPFFPLFSIGAMMWGLLPGLLLKNKKGFSRILVVVLITHILVTTLNSVALMVHYHKSITGLLIDLPLRAFLIIPNSIIIALLVEAVLTPIELRKNVEV</sequence>
<dbReference type="AlphaFoldDB" id="A0A449BCS4"/>
<evidence type="ECO:0000313" key="2">
    <source>
        <dbReference type="EMBL" id="VEU80249.1"/>
    </source>
</evidence>
<dbReference type="InterPro" id="IPR030949">
    <property type="entry name" value="ECF_S_folate_fam"/>
</dbReference>
<dbReference type="NCBIfam" id="TIGR04518">
    <property type="entry name" value="ECF_S_folT_fam"/>
    <property type="match status" value="1"/>
</dbReference>
<name>A0A449BCS4_HAPAX</name>
<keyword evidence="1" id="KW-0472">Membrane</keyword>
<dbReference type="STRING" id="1278311.GCA_000428705_01455"/>
<feature type="transmembrane region" description="Helical" evidence="1">
    <location>
        <begin position="34"/>
        <end position="59"/>
    </location>
</feature>
<dbReference type="GO" id="GO:0022857">
    <property type="term" value="F:transmembrane transporter activity"/>
    <property type="evidence" value="ECO:0007669"/>
    <property type="project" value="InterPro"/>
</dbReference>
<feature type="transmembrane region" description="Helical" evidence="1">
    <location>
        <begin position="136"/>
        <end position="156"/>
    </location>
</feature>
<dbReference type="EMBL" id="LR215048">
    <property type="protein sequence ID" value="VEU80249.1"/>
    <property type="molecule type" value="Genomic_DNA"/>
</dbReference>
<proteinExistence type="predicted"/>
<feature type="transmembrane region" description="Helical" evidence="1">
    <location>
        <begin position="6"/>
        <end position="27"/>
    </location>
</feature>
<feature type="transmembrane region" description="Helical" evidence="1">
    <location>
        <begin position="65"/>
        <end position="88"/>
    </location>
</feature>